<dbReference type="PRINTS" id="PR00359">
    <property type="entry name" value="BP450"/>
</dbReference>
<dbReference type="Pfam" id="PF00067">
    <property type="entry name" value="p450"/>
    <property type="match status" value="1"/>
</dbReference>
<dbReference type="InterPro" id="IPR002397">
    <property type="entry name" value="Cyt_P450_B"/>
</dbReference>
<organism evidence="2 3">
    <name type="scientific">Haloferula helveola</name>
    <dbReference type="NCBI Taxonomy" id="490095"/>
    <lineage>
        <taxon>Bacteria</taxon>
        <taxon>Pseudomonadati</taxon>
        <taxon>Verrucomicrobiota</taxon>
        <taxon>Verrucomicrobiia</taxon>
        <taxon>Verrucomicrobiales</taxon>
        <taxon>Verrucomicrobiaceae</taxon>
        <taxon>Haloferula</taxon>
    </lineage>
</organism>
<protein>
    <submittedName>
        <fullName evidence="2">Cytochrome P450</fullName>
    </submittedName>
</protein>
<sequence length="382" mass="42973">MNSFCPHDPFRSLRESDGVMANDFDGERIPMILRHADLREAAKDWEIFSSDAPFRVPIPSEEDMRRMRQLPIETDPPDHADYRAIVEPFFRRALKPEVADPVRKLIGGFIDRALDRESIEIVHDFALPIQSQALTHLLNVPESEADIWIGWGTHVFREGDGGKKGQVLEDYISGQFDRAEEEPGEDFFSALTQATFRGRRLTREEMMGYANLAFAGGRDTIINSIAGIVAYFGDHPEALGQLRGEPKKIVLAVEEFVRVMTPLTHIGRVCPVGTNVHGEEVAAGHRVALCWASANFDSEVFESPHEVQLDRKPNPHVAYGVGNHFCLGAFHARLVLRSLVAALCDRVTAIDVLEAMPKIEREAEYERRNGYESLKVRMLAVM</sequence>
<dbReference type="RefSeq" id="WP_338687707.1">
    <property type="nucleotide sequence ID" value="NZ_AP024702.1"/>
</dbReference>
<gene>
    <name evidence="2" type="ORF">HAHE_01730</name>
</gene>
<evidence type="ECO:0000313" key="3">
    <source>
        <dbReference type="Proteomes" id="UP001374893"/>
    </source>
</evidence>
<dbReference type="InterPro" id="IPR036396">
    <property type="entry name" value="Cyt_P450_sf"/>
</dbReference>
<dbReference type="InterPro" id="IPR001128">
    <property type="entry name" value="Cyt_P450"/>
</dbReference>
<dbReference type="Proteomes" id="UP001374893">
    <property type="component" value="Chromosome"/>
</dbReference>
<evidence type="ECO:0000313" key="2">
    <source>
        <dbReference type="EMBL" id="BCX46265.1"/>
    </source>
</evidence>
<comment type="similarity">
    <text evidence="1">Belongs to the cytochrome P450 family.</text>
</comment>
<dbReference type="PANTHER" id="PTHR46696:SF6">
    <property type="entry name" value="P450, PUTATIVE (EUROFUNG)-RELATED"/>
    <property type="match status" value="1"/>
</dbReference>
<name>A0ABM7R849_9BACT</name>
<evidence type="ECO:0000256" key="1">
    <source>
        <dbReference type="ARBA" id="ARBA00010617"/>
    </source>
</evidence>
<dbReference type="SUPFAM" id="SSF48264">
    <property type="entry name" value="Cytochrome P450"/>
    <property type="match status" value="1"/>
</dbReference>
<dbReference type="Gene3D" id="1.10.630.10">
    <property type="entry name" value="Cytochrome P450"/>
    <property type="match status" value="1"/>
</dbReference>
<proteinExistence type="inferred from homology"/>
<dbReference type="EMBL" id="AP024702">
    <property type="protein sequence ID" value="BCX46265.1"/>
    <property type="molecule type" value="Genomic_DNA"/>
</dbReference>
<reference evidence="2 3" key="1">
    <citation type="submission" date="2021-06" db="EMBL/GenBank/DDBJ databases">
        <title>Complete genome of Haloferula helveola possessing various polysaccharide degrading enzymes.</title>
        <authorList>
            <person name="Takami H."/>
            <person name="Huang C."/>
            <person name="Hamasaki K."/>
        </authorList>
    </citation>
    <scope>NUCLEOTIDE SEQUENCE [LARGE SCALE GENOMIC DNA]</scope>
    <source>
        <strain evidence="2 3">CN-1</strain>
    </source>
</reference>
<dbReference type="PANTHER" id="PTHR46696">
    <property type="entry name" value="P450, PUTATIVE (EUROFUNG)-RELATED"/>
    <property type="match status" value="1"/>
</dbReference>
<keyword evidence="3" id="KW-1185">Reference proteome</keyword>
<accession>A0ABM7R849</accession>